<feature type="compositionally biased region" description="Low complexity" evidence="1">
    <location>
        <begin position="405"/>
        <end position="421"/>
    </location>
</feature>
<feature type="region of interest" description="Disordered" evidence="1">
    <location>
        <begin position="52"/>
        <end position="216"/>
    </location>
</feature>
<dbReference type="EMBL" id="KQ474075">
    <property type="protein sequence ID" value="KPV77029.1"/>
    <property type="molecule type" value="Genomic_DNA"/>
</dbReference>
<dbReference type="Proteomes" id="UP000053890">
    <property type="component" value="Unassembled WGS sequence"/>
</dbReference>
<feature type="compositionally biased region" description="Low complexity" evidence="1">
    <location>
        <begin position="359"/>
        <end position="369"/>
    </location>
</feature>
<feature type="compositionally biased region" description="Gly residues" evidence="1">
    <location>
        <begin position="370"/>
        <end position="388"/>
    </location>
</feature>
<feature type="compositionally biased region" description="Basic and acidic residues" evidence="1">
    <location>
        <begin position="136"/>
        <end position="185"/>
    </location>
</feature>
<dbReference type="GeneID" id="28976567"/>
<evidence type="ECO:0000313" key="3">
    <source>
        <dbReference type="Proteomes" id="UP000053890"/>
    </source>
</evidence>
<dbReference type="STRING" id="578459.A0A194S8X6"/>
<feature type="compositionally biased region" description="Low complexity" evidence="1">
    <location>
        <begin position="311"/>
        <end position="325"/>
    </location>
</feature>
<organism evidence="2 3">
    <name type="scientific">Rhodotorula graminis (strain WP1)</name>
    <dbReference type="NCBI Taxonomy" id="578459"/>
    <lineage>
        <taxon>Eukaryota</taxon>
        <taxon>Fungi</taxon>
        <taxon>Dikarya</taxon>
        <taxon>Basidiomycota</taxon>
        <taxon>Pucciniomycotina</taxon>
        <taxon>Microbotryomycetes</taxon>
        <taxon>Sporidiobolales</taxon>
        <taxon>Sporidiobolaceae</taxon>
        <taxon>Rhodotorula</taxon>
    </lineage>
</organism>
<evidence type="ECO:0000313" key="2">
    <source>
        <dbReference type="EMBL" id="KPV77029.1"/>
    </source>
</evidence>
<feature type="region of interest" description="Disordered" evidence="1">
    <location>
        <begin position="245"/>
        <end position="430"/>
    </location>
</feature>
<evidence type="ECO:0000256" key="1">
    <source>
        <dbReference type="SAM" id="MobiDB-lite"/>
    </source>
</evidence>
<dbReference type="AlphaFoldDB" id="A0A194S8X6"/>
<protein>
    <submittedName>
        <fullName evidence="2">Uncharacterized protein</fullName>
    </submittedName>
</protein>
<name>A0A194S8X6_RHOGW</name>
<feature type="region of interest" description="Disordered" evidence="1">
    <location>
        <begin position="539"/>
        <end position="565"/>
    </location>
</feature>
<proteinExistence type="predicted"/>
<sequence>MHLPSRLSSRPTLAAHFSRIPAFADLLLDHVACSTSPPALCKATRDGRAGSRAVHEVVQPAAKTRKAASSHATMTSRVQKRQSKMRGVEKQDGEQESEGDEKDQQTPRSHTTRSRGAAKKKKVVVQSPHASAAEDVSPRKKGDKRVSNDIPPPRDLDADELKRVKEFEALKKPRSSEGAQKEKAVRSFSQLVSRDRIRTPPDEVMAEAEPLGRVGSEDRAAHIEGEDDLFDPGFFPDDLAHVPALDALAPGPPHAQDLLGVADHGNAPPRRREASPSPFLDPAKDETFVERAVPAAKERPAILVPDSPPQAAAAAAKARAVTAPALSSPHPQRHPQQPQHPPPRATARDEGPHGGGVSDSGSSSRAEGGAVPGEGGSGVETGQGGGHAASGATGTGEARDGAGAGASDAASSSGSARCGDAAGERETSTASTTTALAGCCRAACEVVDHLADVRRAHALPVRFLAMHFARSVCAEALRAHAGGGDSREGEDDDDPAAPASCAELAAVRSLADLPDDMGACVRACVLDRTCLDDALDGFSSTRRRSRSTSTRRSARRRSTSRSSPS</sequence>
<gene>
    <name evidence="2" type="ORF">RHOBADRAFT_51994</name>
</gene>
<reference evidence="2 3" key="1">
    <citation type="journal article" date="2015" name="Front. Microbiol.">
        <title>Genome sequence of the plant growth promoting endophytic yeast Rhodotorula graminis WP1.</title>
        <authorList>
            <person name="Firrincieli A."/>
            <person name="Otillar R."/>
            <person name="Salamov A."/>
            <person name="Schmutz J."/>
            <person name="Khan Z."/>
            <person name="Redman R.S."/>
            <person name="Fleck N.D."/>
            <person name="Lindquist E."/>
            <person name="Grigoriev I.V."/>
            <person name="Doty S.L."/>
        </authorList>
    </citation>
    <scope>NUCLEOTIDE SEQUENCE [LARGE SCALE GENOMIC DNA]</scope>
    <source>
        <strain evidence="2 3">WP1</strain>
    </source>
</reference>
<keyword evidence="3" id="KW-1185">Reference proteome</keyword>
<accession>A0A194S8X6</accession>
<feature type="compositionally biased region" description="Basic residues" evidence="1">
    <location>
        <begin position="110"/>
        <end position="123"/>
    </location>
</feature>
<dbReference type="RefSeq" id="XP_018273078.1">
    <property type="nucleotide sequence ID" value="XM_018416119.1"/>
</dbReference>